<evidence type="ECO:0000256" key="2">
    <source>
        <dbReference type="ARBA" id="ARBA00022679"/>
    </source>
</evidence>
<evidence type="ECO:0000313" key="6">
    <source>
        <dbReference type="EMBL" id="MDH6180175.1"/>
    </source>
</evidence>
<dbReference type="PANTHER" id="PTHR43320">
    <property type="entry name" value="SUGAR KINASE"/>
    <property type="match status" value="1"/>
</dbReference>
<dbReference type="PROSITE" id="PS00584">
    <property type="entry name" value="PFKB_KINASES_2"/>
    <property type="match status" value="1"/>
</dbReference>
<sequence>MSGVVTLGETMGLLVAENPGPRPTGFRLGMGGAESNLAIGLARLGVESTWIGRLGSDSTGDLIARELRAEGVTSRITVDPDAPTGLMMKSWPVAGRTRVEYHRRGSAGSRLEPDDIDEEVVGRASVVHVTGITPALSETAGAAVDRAIEIASGAGIPVSLDINHRASLWRDRDAGAVYRSLAARSTILFAGDDEARLLVDGDSPEQLAVALSGLGPTRVLVKLGAEGCVALIDGDLFRVPAVPITPADTVGAGDAFAAGYLAEYVSGLSSEQALGTAVLAGAFACLGAGDWESLPHRQDLGFLDGSDPVQR</sequence>
<dbReference type="Gene3D" id="3.40.1190.20">
    <property type="match status" value="1"/>
</dbReference>
<dbReference type="EC" id="2.7.1.45" evidence="6"/>
<evidence type="ECO:0000256" key="1">
    <source>
        <dbReference type="ARBA" id="ARBA00010688"/>
    </source>
</evidence>
<evidence type="ECO:0000313" key="7">
    <source>
        <dbReference type="Proteomes" id="UP001160142"/>
    </source>
</evidence>
<evidence type="ECO:0000256" key="3">
    <source>
        <dbReference type="ARBA" id="ARBA00022777"/>
    </source>
</evidence>
<accession>A0ABT6KKF0</accession>
<comment type="caution">
    <text evidence="6">The sequence shown here is derived from an EMBL/GenBank/DDBJ whole genome shotgun (WGS) entry which is preliminary data.</text>
</comment>
<proteinExistence type="inferred from homology"/>
<organism evidence="6 7">
    <name type="scientific">Antiquaquibacter oligotrophicus</name>
    <dbReference type="NCBI Taxonomy" id="2880260"/>
    <lineage>
        <taxon>Bacteria</taxon>
        <taxon>Bacillati</taxon>
        <taxon>Actinomycetota</taxon>
        <taxon>Actinomycetes</taxon>
        <taxon>Micrococcales</taxon>
        <taxon>Microbacteriaceae</taxon>
        <taxon>Antiquaquibacter</taxon>
    </lineage>
</organism>
<evidence type="ECO:0000256" key="4">
    <source>
        <dbReference type="RuleBase" id="RU003704"/>
    </source>
</evidence>
<dbReference type="SUPFAM" id="SSF53613">
    <property type="entry name" value="Ribokinase-like"/>
    <property type="match status" value="1"/>
</dbReference>
<dbReference type="CDD" id="cd01166">
    <property type="entry name" value="KdgK"/>
    <property type="match status" value="1"/>
</dbReference>
<dbReference type="InterPro" id="IPR002139">
    <property type="entry name" value="Ribo/fructo_kinase"/>
</dbReference>
<name>A0ABT6KKF0_9MICO</name>
<dbReference type="PRINTS" id="PR00990">
    <property type="entry name" value="RIBOKINASE"/>
</dbReference>
<dbReference type="InterPro" id="IPR011611">
    <property type="entry name" value="PfkB_dom"/>
</dbReference>
<dbReference type="InterPro" id="IPR002173">
    <property type="entry name" value="Carboh/pur_kinase_PfkB_CS"/>
</dbReference>
<feature type="domain" description="Carbohydrate kinase PfkB" evidence="5">
    <location>
        <begin position="3"/>
        <end position="296"/>
    </location>
</feature>
<dbReference type="PANTHER" id="PTHR43320:SF2">
    <property type="entry name" value="2-DEHYDRO-3-DEOXYGLUCONOKINASE_2-DEHYDRO-3-DEOXYGALACTONOKINASE"/>
    <property type="match status" value="1"/>
</dbReference>
<keyword evidence="3 4" id="KW-0418">Kinase</keyword>
<dbReference type="EMBL" id="JARXVQ010000001">
    <property type="protein sequence ID" value="MDH6180175.1"/>
    <property type="molecule type" value="Genomic_DNA"/>
</dbReference>
<dbReference type="InterPro" id="IPR029056">
    <property type="entry name" value="Ribokinase-like"/>
</dbReference>
<protein>
    <submittedName>
        <fullName evidence="6">2-dehydro-3-deoxygluconokinase</fullName>
        <ecNumber evidence="6">2.7.1.45</ecNumber>
    </submittedName>
</protein>
<dbReference type="InterPro" id="IPR052700">
    <property type="entry name" value="Carb_kinase_PfkB-like"/>
</dbReference>
<comment type="similarity">
    <text evidence="1 4">Belongs to the carbohydrate kinase PfkB family.</text>
</comment>
<dbReference type="Proteomes" id="UP001160142">
    <property type="component" value="Unassembled WGS sequence"/>
</dbReference>
<keyword evidence="2 4" id="KW-0808">Transferase</keyword>
<evidence type="ECO:0000259" key="5">
    <source>
        <dbReference type="Pfam" id="PF00294"/>
    </source>
</evidence>
<dbReference type="RefSeq" id="WP_322132542.1">
    <property type="nucleotide sequence ID" value="NZ_CP085036.1"/>
</dbReference>
<reference evidence="6 7" key="1">
    <citation type="submission" date="2023-04" db="EMBL/GenBank/DDBJ databases">
        <title>Genome Encyclopedia of Bacteria and Archaea VI: Functional Genomics of Type Strains.</title>
        <authorList>
            <person name="Whitman W."/>
        </authorList>
    </citation>
    <scope>NUCLEOTIDE SEQUENCE [LARGE SCALE GENOMIC DNA]</scope>
    <source>
        <strain evidence="6 7">SG_E_30_P1</strain>
    </source>
</reference>
<gene>
    <name evidence="6" type="ORF">M2152_000357</name>
</gene>
<dbReference type="Pfam" id="PF00294">
    <property type="entry name" value="PfkB"/>
    <property type="match status" value="1"/>
</dbReference>
<dbReference type="GO" id="GO:0008673">
    <property type="term" value="F:2-dehydro-3-deoxygluconokinase activity"/>
    <property type="evidence" value="ECO:0007669"/>
    <property type="project" value="UniProtKB-EC"/>
</dbReference>
<keyword evidence="7" id="KW-1185">Reference proteome</keyword>